<dbReference type="EMBL" id="ADAS02000050">
    <property type="protein sequence ID" value="OAV93555.1"/>
    <property type="molecule type" value="Genomic_DNA"/>
</dbReference>
<reference evidence="2" key="4">
    <citation type="submission" date="2025-05" db="UniProtKB">
        <authorList>
            <consortium name="EnsemblFungi"/>
        </authorList>
    </citation>
    <scope>IDENTIFICATION</scope>
    <source>
        <strain evidence="2">isolate 1-1 / race 1 (BBBD)</strain>
    </source>
</reference>
<evidence type="ECO:0000313" key="3">
    <source>
        <dbReference type="Proteomes" id="UP000005240"/>
    </source>
</evidence>
<organism evidence="1">
    <name type="scientific">Puccinia triticina (isolate 1-1 / race 1 (BBBD))</name>
    <name type="common">Brown leaf rust fungus</name>
    <dbReference type="NCBI Taxonomy" id="630390"/>
    <lineage>
        <taxon>Eukaryota</taxon>
        <taxon>Fungi</taxon>
        <taxon>Dikarya</taxon>
        <taxon>Basidiomycota</taxon>
        <taxon>Pucciniomycotina</taxon>
        <taxon>Pucciniomycetes</taxon>
        <taxon>Pucciniales</taxon>
        <taxon>Pucciniaceae</taxon>
        <taxon>Puccinia</taxon>
    </lineage>
</organism>
<dbReference type="Proteomes" id="UP000005240">
    <property type="component" value="Unassembled WGS sequence"/>
</dbReference>
<keyword evidence="3" id="KW-1185">Reference proteome</keyword>
<reference evidence="1" key="2">
    <citation type="submission" date="2016-05" db="EMBL/GenBank/DDBJ databases">
        <title>Comparative analysis highlights variable genome content of wheat rusts and divergence of the mating loci.</title>
        <authorList>
            <person name="Cuomo C.A."/>
            <person name="Bakkeren G."/>
            <person name="Szabo L."/>
            <person name="Khalil H."/>
            <person name="Joly D."/>
            <person name="Goldberg J."/>
            <person name="Young S."/>
            <person name="Zeng Q."/>
            <person name="Fellers J."/>
        </authorList>
    </citation>
    <scope>NUCLEOTIDE SEQUENCE [LARGE SCALE GENOMIC DNA]</scope>
    <source>
        <strain evidence="1">1-1 BBBD Race 1</strain>
    </source>
</reference>
<reference evidence="1" key="1">
    <citation type="submission" date="2009-11" db="EMBL/GenBank/DDBJ databases">
        <authorList>
            <consortium name="The Broad Institute Genome Sequencing Platform"/>
            <person name="Ward D."/>
            <person name="Feldgarden M."/>
            <person name="Earl A."/>
            <person name="Young S.K."/>
            <person name="Zeng Q."/>
            <person name="Koehrsen M."/>
            <person name="Alvarado L."/>
            <person name="Berlin A."/>
            <person name="Bochicchio J."/>
            <person name="Borenstein D."/>
            <person name="Chapman S.B."/>
            <person name="Chen Z."/>
            <person name="Engels R."/>
            <person name="Freedman E."/>
            <person name="Gellesch M."/>
            <person name="Goldberg J."/>
            <person name="Griggs A."/>
            <person name="Gujja S."/>
            <person name="Heilman E."/>
            <person name="Heiman D."/>
            <person name="Hepburn T."/>
            <person name="Howarth C."/>
            <person name="Jen D."/>
            <person name="Larson L."/>
            <person name="Lewis B."/>
            <person name="Mehta T."/>
            <person name="Park D."/>
            <person name="Pearson M."/>
            <person name="Roberts A."/>
            <person name="Saif S."/>
            <person name="Shea T."/>
            <person name="Shenoy N."/>
            <person name="Sisk P."/>
            <person name="Stolte C."/>
            <person name="Sykes S."/>
            <person name="Thomson T."/>
            <person name="Walk T."/>
            <person name="White J."/>
            <person name="Yandava C."/>
            <person name="Izard J."/>
            <person name="Baranova O.V."/>
            <person name="Blanton J.M."/>
            <person name="Tanner A.C."/>
            <person name="Dewhirst F.E."/>
            <person name="Haas B."/>
            <person name="Nusbaum C."/>
            <person name="Birren B."/>
        </authorList>
    </citation>
    <scope>NUCLEOTIDE SEQUENCE [LARGE SCALE GENOMIC DNA]</scope>
    <source>
        <strain evidence="1">1-1 BBBD Race 1</strain>
    </source>
</reference>
<accession>A0A180GLN5</accession>
<evidence type="ECO:0000313" key="1">
    <source>
        <dbReference type="EMBL" id="OAV93555.1"/>
    </source>
</evidence>
<dbReference type="EnsemblFungi" id="PTTG_00867-t43_1">
    <property type="protein sequence ID" value="PTTG_00867-t43_1-p1"/>
    <property type="gene ID" value="PTTG_00867"/>
</dbReference>
<gene>
    <name evidence="1" type="ORF">PTTG_00867</name>
</gene>
<sequence length="170" mass="19339">MTPSFCKAGVEQEVSASICVLSTPLSQDVTQNMSQAPCVIRAYELDIEDPQLPKIQDAEHVQKVMDYRQKQNNKRKALLHKESSSKELSEMIDVNAKVIADRVKAAVRLNARKRKAQLADRAKTKKQRITLGKYRMQQVNHTEKAGVLKCFNRRGGPYGLVHTHQWWALV</sequence>
<protein>
    <submittedName>
        <fullName evidence="1 2">Uncharacterized protein</fullName>
    </submittedName>
</protein>
<reference evidence="2 3" key="3">
    <citation type="journal article" date="2017" name="G3 (Bethesda)">
        <title>Comparative analysis highlights variable genome content of wheat rusts and divergence of the mating loci.</title>
        <authorList>
            <person name="Cuomo C.A."/>
            <person name="Bakkeren G."/>
            <person name="Khalil H.B."/>
            <person name="Panwar V."/>
            <person name="Joly D."/>
            <person name="Linning R."/>
            <person name="Sakthikumar S."/>
            <person name="Song X."/>
            <person name="Adiconis X."/>
            <person name="Fan L."/>
            <person name="Goldberg J.M."/>
            <person name="Levin J.Z."/>
            <person name="Young S."/>
            <person name="Zeng Q."/>
            <person name="Anikster Y."/>
            <person name="Bruce M."/>
            <person name="Wang M."/>
            <person name="Yin C."/>
            <person name="McCallum B."/>
            <person name="Szabo L.J."/>
            <person name="Hulbert S."/>
            <person name="Chen X."/>
            <person name="Fellers J.P."/>
        </authorList>
    </citation>
    <scope>NUCLEOTIDE SEQUENCE</scope>
    <source>
        <strain evidence="3">Isolate 1-1 / race 1 (BBBD)</strain>
        <strain evidence="2">isolate 1-1 / race 1 (BBBD)</strain>
    </source>
</reference>
<dbReference type="AlphaFoldDB" id="A0A180GLN5"/>
<proteinExistence type="predicted"/>
<evidence type="ECO:0000313" key="2">
    <source>
        <dbReference type="EnsemblFungi" id="PTTG_00867-t43_1-p1"/>
    </source>
</evidence>
<dbReference type="OrthoDB" id="10538836at2759"/>
<name>A0A180GLN5_PUCT1</name>